<evidence type="ECO:0000259" key="11">
    <source>
        <dbReference type="Pfam" id="PF05697"/>
    </source>
</evidence>
<dbReference type="GO" id="GO:0051083">
    <property type="term" value="P:'de novo' cotranslational protein folding"/>
    <property type="evidence" value="ECO:0007669"/>
    <property type="project" value="TreeGrafter"/>
</dbReference>
<dbReference type="NCBIfam" id="TIGR00115">
    <property type="entry name" value="tig"/>
    <property type="match status" value="1"/>
</dbReference>
<dbReference type="GO" id="GO:0044183">
    <property type="term" value="F:protein folding chaperone"/>
    <property type="evidence" value="ECO:0007669"/>
    <property type="project" value="TreeGrafter"/>
</dbReference>
<dbReference type="OrthoDB" id="9767721at2"/>
<dbReference type="GO" id="GO:0005737">
    <property type="term" value="C:cytoplasm"/>
    <property type="evidence" value="ECO:0007669"/>
    <property type="project" value="UniProtKB-SubCell"/>
</dbReference>
<evidence type="ECO:0000256" key="5">
    <source>
        <dbReference type="ARBA" id="ARBA00023110"/>
    </source>
</evidence>
<dbReference type="GO" id="GO:0015031">
    <property type="term" value="P:protein transport"/>
    <property type="evidence" value="ECO:0007669"/>
    <property type="project" value="UniProtKB-UniRule"/>
</dbReference>
<dbReference type="Pfam" id="PF05697">
    <property type="entry name" value="Trigger_N"/>
    <property type="match status" value="1"/>
</dbReference>
<keyword evidence="7 9" id="KW-0413">Isomerase</keyword>
<comment type="function">
    <text evidence="9">Involved in protein export. Acts as a chaperone by maintaining the newly synthesized protein in an open conformation. Functions as a peptidyl-prolyl cis-trans isomerase.</text>
</comment>
<evidence type="ECO:0000259" key="12">
    <source>
        <dbReference type="Pfam" id="PF05698"/>
    </source>
</evidence>
<keyword evidence="6 9" id="KW-0143">Chaperone</keyword>
<comment type="catalytic activity">
    <reaction evidence="1 9">
        <text>[protein]-peptidylproline (omega=180) = [protein]-peptidylproline (omega=0)</text>
        <dbReference type="Rhea" id="RHEA:16237"/>
        <dbReference type="Rhea" id="RHEA-COMP:10747"/>
        <dbReference type="Rhea" id="RHEA-COMP:10748"/>
        <dbReference type="ChEBI" id="CHEBI:83833"/>
        <dbReference type="ChEBI" id="CHEBI:83834"/>
        <dbReference type="EC" id="5.2.1.8"/>
    </reaction>
</comment>
<dbReference type="EC" id="5.2.1.8" evidence="3 9"/>
<dbReference type="FunFam" id="3.30.70.1050:FF:000006">
    <property type="entry name" value="Trigger factor"/>
    <property type="match status" value="1"/>
</dbReference>
<dbReference type="GO" id="GO:0003755">
    <property type="term" value="F:peptidyl-prolyl cis-trans isomerase activity"/>
    <property type="evidence" value="ECO:0007669"/>
    <property type="project" value="UniProtKB-UniRule"/>
</dbReference>
<dbReference type="PANTHER" id="PTHR30560:SF3">
    <property type="entry name" value="TRIGGER FACTOR-LIKE PROTEIN TIG, CHLOROPLASTIC"/>
    <property type="match status" value="1"/>
</dbReference>
<feature type="domain" description="Trigger factor C-terminal" evidence="12">
    <location>
        <begin position="288"/>
        <end position="443"/>
    </location>
</feature>
<feature type="compositionally biased region" description="Basic and acidic residues" evidence="10">
    <location>
        <begin position="483"/>
        <end position="501"/>
    </location>
</feature>
<dbReference type="GO" id="GO:0051301">
    <property type="term" value="P:cell division"/>
    <property type="evidence" value="ECO:0007669"/>
    <property type="project" value="UniProtKB-KW"/>
</dbReference>
<dbReference type="AlphaFoldDB" id="A0A5C6FK11"/>
<comment type="domain">
    <text evidence="9">Consists of 3 domains; the N-terminus binds the ribosome, the middle domain has PPIase activity, while the C-terminus has intrinsic chaperone activity on its own.</text>
</comment>
<comment type="caution">
    <text evidence="13">The sequence shown here is derived from an EMBL/GenBank/DDBJ whole genome shotgun (WGS) entry which is preliminary data.</text>
</comment>
<name>A0A5C6FK11_9BACT</name>
<sequence length="501" mass="56677">MSTSAETQLTDVAEEKTPLKLDIKVESPQACLREVIVTIEQSEVQRYLKNAYDELVPEAQVPGFRSGRAPRKLVEKQFKDRVEEQVKGSLLMDSLAQITEADSFNAIGEPNFDYNAIKIPESGDFKFQFEIEVRPEFKTPDWKGIKLNKPVETISDDDVQEALNRVLSRYATLEATDAAAEAGDKLLVTAKFKEGGKVLTTMDEERVDLDDRLSFSDAVCEDFAKLMTGVKEGETRKGKVKVADGANDEAMRGKELDAEFTVVEVLKQEHPEMTAEFLEELGDFESEQELRDFVRDSLTRQADYRTQQAVRKTVVDLLTGSADFELPATLVKRQTSRELERKVLELRRNGFDDDMIRRFVNASRQNAQATTEAALREHFILEQIAEEQKIDAEEADYAAEIALIAQQSDMPERRVRARLEKQGQMDALRNQIVERKVIELVVESAKVTEEPVDKKAGEEPSEFAVYHNVLPTKDSEAIPTAKYADDTPKDAEKKTERDPED</sequence>
<keyword evidence="14" id="KW-1185">Reference proteome</keyword>
<dbReference type="InterPro" id="IPR046357">
    <property type="entry name" value="PPIase_dom_sf"/>
</dbReference>
<keyword evidence="9" id="KW-0963">Cytoplasm</keyword>
<dbReference type="InterPro" id="IPR008880">
    <property type="entry name" value="Trigger_fac_C"/>
</dbReference>
<dbReference type="InterPro" id="IPR036611">
    <property type="entry name" value="Trigger_fac_ribosome-bd_sf"/>
</dbReference>
<dbReference type="Gene3D" id="1.10.3120.10">
    <property type="entry name" value="Trigger factor, C-terminal domain"/>
    <property type="match status" value="1"/>
</dbReference>
<dbReference type="SUPFAM" id="SSF109998">
    <property type="entry name" value="Triger factor/SurA peptide-binding domain-like"/>
    <property type="match status" value="1"/>
</dbReference>
<evidence type="ECO:0000256" key="2">
    <source>
        <dbReference type="ARBA" id="ARBA00005464"/>
    </source>
</evidence>
<dbReference type="EMBL" id="SJPW01000001">
    <property type="protein sequence ID" value="TWU60399.1"/>
    <property type="molecule type" value="Genomic_DNA"/>
</dbReference>
<dbReference type="SUPFAM" id="SSF102735">
    <property type="entry name" value="Trigger factor ribosome-binding domain"/>
    <property type="match status" value="1"/>
</dbReference>
<dbReference type="RefSeq" id="WP_146454166.1">
    <property type="nucleotide sequence ID" value="NZ_SJPW01000001.1"/>
</dbReference>
<dbReference type="Proteomes" id="UP000318288">
    <property type="component" value="Unassembled WGS sequence"/>
</dbReference>
<dbReference type="InterPro" id="IPR037041">
    <property type="entry name" value="Trigger_fac_C_sf"/>
</dbReference>
<evidence type="ECO:0000313" key="14">
    <source>
        <dbReference type="Proteomes" id="UP000318288"/>
    </source>
</evidence>
<proteinExistence type="inferred from homology"/>
<dbReference type="HAMAP" id="MF_00303">
    <property type="entry name" value="Trigger_factor_Tig"/>
    <property type="match status" value="1"/>
</dbReference>
<feature type="region of interest" description="Disordered" evidence="10">
    <location>
        <begin position="468"/>
        <end position="501"/>
    </location>
</feature>
<dbReference type="Pfam" id="PF05698">
    <property type="entry name" value="Trigger_C"/>
    <property type="match status" value="1"/>
</dbReference>
<evidence type="ECO:0000313" key="13">
    <source>
        <dbReference type="EMBL" id="TWU60399.1"/>
    </source>
</evidence>
<dbReference type="PANTHER" id="PTHR30560">
    <property type="entry name" value="TRIGGER FACTOR CHAPERONE AND PEPTIDYL-PROLYL CIS/TRANS ISOMERASE"/>
    <property type="match status" value="1"/>
</dbReference>
<dbReference type="Gene3D" id="3.30.70.1050">
    <property type="entry name" value="Trigger factor ribosome-binding domain"/>
    <property type="match status" value="1"/>
</dbReference>
<keyword evidence="9" id="KW-0132">Cell division</keyword>
<comment type="subcellular location">
    <subcellularLocation>
        <location evidence="9">Cytoplasm</location>
    </subcellularLocation>
    <text evidence="9">About half TF is bound to the ribosome near the polypeptide exit tunnel while the other half is free in the cytoplasm.</text>
</comment>
<evidence type="ECO:0000256" key="7">
    <source>
        <dbReference type="ARBA" id="ARBA00023235"/>
    </source>
</evidence>
<dbReference type="InterPro" id="IPR027304">
    <property type="entry name" value="Trigger_fact/SurA_dom_sf"/>
</dbReference>
<feature type="domain" description="Trigger factor ribosome-binding bacterial" evidence="11">
    <location>
        <begin position="23"/>
        <end position="165"/>
    </location>
</feature>
<reference evidence="13 14" key="1">
    <citation type="submission" date="2019-02" db="EMBL/GenBank/DDBJ databases">
        <title>Deep-cultivation of Planctomycetes and their phenomic and genomic characterization uncovers novel biology.</title>
        <authorList>
            <person name="Wiegand S."/>
            <person name="Jogler M."/>
            <person name="Boedeker C."/>
            <person name="Pinto D."/>
            <person name="Vollmers J."/>
            <person name="Rivas-Marin E."/>
            <person name="Kohn T."/>
            <person name="Peeters S.H."/>
            <person name="Heuer A."/>
            <person name="Rast P."/>
            <person name="Oberbeckmann S."/>
            <person name="Bunk B."/>
            <person name="Jeske O."/>
            <person name="Meyerdierks A."/>
            <person name="Storesund J.E."/>
            <person name="Kallscheuer N."/>
            <person name="Luecker S."/>
            <person name="Lage O.M."/>
            <person name="Pohl T."/>
            <person name="Merkel B.J."/>
            <person name="Hornburger P."/>
            <person name="Mueller R.-W."/>
            <person name="Bruemmer F."/>
            <person name="Labrenz M."/>
            <person name="Spormann A.M."/>
            <person name="Op Den Camp H."/>
            <person name="Overmann J."/>
            <person name="Amann R."/>
            <person name="Jetten M.S.M."/>
            <person name="Mascher T."/>
            <person name="Medema M.H."/>
            <person name="Devos D.P."/>
            <person name="Kaster A.-K."/>
            <person name="Ovreas L."/>
            <person name="Rohde M."/>
            <person name="Galperin M.Y."/>
            <person name="Jogler C."/>
        </authorList>
    </citation>
    <scope>NUCLEOTIDE SEQUENCE [LARGE SCALE GENOMIC DNA]</scope>
    <source>
        <strain evidence="13 14">Poly51</strain>
    </source>
</reference>
<dbReference type="Gene3D" id="3.10.50.40">
    <property type="match status" value="1"/>
</dbReference>
<evidence type="ECO:0000256" key="4">
    <source>
        <dbReference type="ARBA" id="ARBA00016902"/>
    </source>
</evidence>
<evidence type="ECO:0000256" key="9">
    <source>
        <dbReference type="HAMAP-Rule" id="MF_00303"/>
    </source>
</evidence>
<dbReference type="InterPro" id="IPR005215">
    <property type="entry name" value="Trig_fac"/>
</dbReference>
<protein>
    <recommendedName>
        <fullName evidence="4 9">Trigger factor</fullName>
        <shortName evidence="9">TF</shortName>
        <ecNumber evidence="3 9">5.2.1.8</ecNumber>
    </recommendedName>
    <alternativeName>
        <fullName evidence="8 9">PPIase</fullName>
    </alternativeName>
</protein>
<dbReference type="GO" id="GO:0043022">
    <property type="term" value="F:ribosome binding"/>
    <property type="evidence" value="ECO:0007669"/>
    <property type="project" value="TreeGrafter"/>
</dbReference>
<evidence type="ECO:0000256" key="8">
    <source>
        <dbReference type="ARBA" id="ARBA00029986"/>
    </source>
</evidence>
<dbReference type="InterPro" id="IPR008881">
    <property type="entry name" value="Trigger_fac_ribosome-bd_bac"/>
</dbReference>
<comment type="similarity">
    <text evidence="2 9">Belongs to the FKBP-type PPIase family. Tig subfamily.</text>
</comment>
<evidence type="ECO:0000256" key="3">
    <source>
        <dbReference type="ARBA" id="ARBA00013194"/>
    </source>
</evidence>
<gene>
    <name evidence="9 13" type="primary">tig</name>
    <name evidence="13" type="ORF">Poly51_06740</name>
</gene>
<keyword evidence="9" id="KW-0131">Cell cycle</keyword>
<dbReference type="SUPFAM" id="SSF54534">
    <property type="entry name" value="FKBP-like"/>
    <property type="match status" value="1"/>
</dbReference>
<accession>A0A5C6FK11</accession>
<dbReference type="GO" id="GO:0043335">
    <property type="term" value="P:protein unfolding"/>
    <property type="evidence" value="ECO:0007669"/>
    <property type="project" value="TreeGrafter"/>
</dbReference>
<evidence type="ECO:0000256" key="6">
    <source>
        <dbReference type="ARBA" id="ARBA00023186"/>
    </source>
</evidence>
<evidence type="ECO:0000256" key="10">
    <source>
        <dbReference type="SAM" id="MobiDB-lite"/>
    </source>
</evidence>
<keyword evidence="5 9" id="KW-0697">Rotamase</keyword>
<evidence type="ECO:0000256" key="1">
    <source>
        <dbReference type="ARBA" id="ARBA00000971"/>
    </source>
</evidence>
<organism evidence="13 14">
    <name type="scientific">Rubripirellula tenax</name>
    <dbReference type="NCBI Taxonomy" id="2528015"/>
    <lineage>
        <taxon>Bacteria</taxon>
        <taxon>Pseudomonadati</taxon>
        <taxon>Planctomycetota</taxon>
        <taxon>Planctomycetia</taxon>
        <taxon>Pirellulales</taxon>
        <taxon>Pirellulaceae</taxon>
        <taxon>Rubripirellula</taxon>
    </lineage>
</organism>